<keyword evidence="5 6" id="KW-0456">Lyase</keyword>
<evidence type="ECO:0000313" key="8">
    <source>
        <dbReference type="Proteomes" id="UP001215151"/>
    </source>
</evidence>
<comment type="similarity">
    <text evidence="2 6">Belongs to the terpene synthase family.</text>
</comment>
<evidence type="ECO:0000256" key="3">
    <source>
        <dbReference type="ARBA" id="ARBA00022723"/>
    </source>
</evidence>
<evidence type="ECO:0000313" key="7">
    <source>
        <dbReference type="EMBL" id="KAJ8455153.1"/>
    </source>
</evidence>
<dbReference type="SFLD" id="SFLDG01020">
    <property type="entry name" value="Terpene_Cyclase_Like_2"/>
    <property type="match status" value="1"/>
</dbReference>
<name>A0AAD7TG78_9APHY</name>
<organism evidence="7 8">
    <name type="scientific">Trametes cubensis</name>
    <dbReference type="NCBI Taxonomy" id="1111947"/>
    <lineage>
        <taxon>Eukaryota</taxon>
        <taxon>Fungi</taxon>
        <taxon>Dikarya</taxon>
        <taxon>Basidiomycota</taxon>
        <taxon>Agaricomycotina</taxon>
        <taxon>Agaricomycetes</taxon>
        <taxon>Polyporales</taxon>
        <taxon>Polyporaceae</taxon>
        <taxon>Trametes</taxon>
    </lineage>
</organism>
<dbReference type="AlphaFoldDB" id="A0AAD7TG78"/>
<comment type="caution">
    <text evidence="7">The sequence shown here is derived from an EMBL/GenBank/DDBJ whole genome shotgun (WGS) entry which is preliminary data.</text>
</comment>
<dbReference type="GO" id="GO:0010333">
    <property type="term" value="F:terpene synthase activity"/>
    <property type="evidence" value="ECO:0007669"/>
    <property type="project" value="InterPro"/>
</dbReference>
<dbReference type="SUPFAM" id="SSF48576">
    <property type="entry name" value="Terpenoid synthases"/>
    <property type="match status" value="1"/>
</dbReference>
<evidence type="ECO:0000256" key="1">
    <source>
        <dbReference type="ARBA" id="ARBA00001946"/>
    </source>
</evidence>
<dbReference type="Proteomes" id="UP001215151">
    <property type="component" value="Unassembled WGS sequence"/>
</dbReference>
<dbReference type="EMBL" id="JAPEVG010000815">
    <property type="protein sequence ID" value="KAJ8455153.1"/>
    <property type="molecule type" value="Genomic_DNA"/>
</dbReference>
<keyword evidence="8" id="KW-1185">Reference proteome</keyword>
<dbReference type="Gene3D" id="1.10.600.10">
    <property type="entry name" value="Farnesyl Diphosphate Synthase"/>
    <property type="match status" value="1"/>
</dbReference>
<dbReference type="GO" id="GO:0046872">
    <property type="term" value="F:metal ion binding"/>
    <property type="evidence" value="ECO:0007669"/>
    <property type="project" value="UniProtKB-KW"/>
</dbReference>
<comment type="cofactor">
    <cofactor evidence="1 6">
        <name>Mg(2+)</name>
        <dbReference type="ChEBI" id="CHEBI:18420"/>
    </cofactor>
</comment>
<reference evidence="7" key="1">
    <citation type="submission" date="2022-11" db="EMBL/GenBank/DDBJ databases">
        <title>Genome Sequence of Cubamyces cubensis.</title>
        <authorList>
            <person name="Buettner E."/>
        </authorList>
    </citation>
    <scope>NUCLEOTIDE SEQUENCE</scope>
    <source>
        <strain evidence="7">MPL-01</strain>
    </source>
</reference>
<dbReference type="PANTHER" id="PTHR35201">
    <property type="entry name" value="TERPENE SYNTHASE"/>
    <property type="match status" value="1"/>
</dbReference>
<evidence type="ECO:0000256" key="6">
    <source>
        <dbReference type="RuleBase" id="RU366034"/>
    </source>
</evidence>
<evidence type="ECO:0000256" key="5">
    <source>
        <dbReference type="ARBA" id="ARBA00023239"/>
    </source>
</evidence>
<dbReference type="GO" id="GO:0008299">
    <property type="term" value="P:isoprenoid biosynthetic process"/>
    <property type="evidence" value="ECO:0007669"/>
    <property type="project" value="UniProtKB-ARBA"/>
</dbReference>
<proteinExistence type="inferred from homology"/>
<keyword evidence="4 6" id="KW-0460">Magnesium</keyword>
<sequence>MNFAGGDLSDDTEASDIAGLLTALANPTLSREEYRCSCDLMNLFFLIDDHTDLLNELNTSMVVEASMDALMNPDKPRPEGESIIGEVTRQFWSRICKYANPSAKRQFEESWSRYATSMVEQARDRDQHRTRTVDEYLALRRITIGAEPSYAFAMLAKELPEDLLNHPLLVSLRDSITDIIIYDNDLVSYNKEQATGEDLHNVLTIAMEERKVDINGALQWLADQHSEQVDRALSLLPQVLALVATAGPHAAALAFYVDHLANWPRANDCWNFESGRYFGADGRQIQKSRLLTLAPRKAVLAPEV</sequence>
<dbReference type="SFLD" id="SFLDS00005">
    <property type="entry name" value="Isoprenoid_Synthase_Type_I"/>
    <property type="match status" value="1"/>
</dbReference>
<dbReference type="EC" id="4.2.3.-" evidence="6"/>
<protein>
    <recommendedName>
        <fullName evidence="6">Terpene synthase</fullName>
        <ecNumber evidence="6">4.2.3.-</ecNumber>
    </recommendedName>
</protein>
<dbReference type="PANTHER" id="PTHR35201:SF4">
    <property type="entry name" value="BETA-PINACENE SYNTHASE-RELATED"/>
    <property type="match status" value="1"/>
</dbReference>
<dbReference type="Pfam" id="PF19086">
    <property type="entry name" value="Terpene_syn_C_2"/>
    <property type="match status" value="1"/>
</dbReference>
<accession>A0AAD7TG78</accession>
<evidence type="ECO:0000256" key="2">
    <source>
        <dbReference type="ARBA" id="ARBA00006333"/>
    </source>
</evidence>
<gene>
    <name evidence="7" type="ORF">ONZ51_g12604</name>
</gene>
<evidence type="ECO:0000256" key="4">
    <source>
        <dbReference type="ARBA" id="ARBA00022842"/>
    </source>
</evidence>
<dbReference type="InterPro" id="IPR034686">
    <property type="entry name" value="Terpene_cyclase-like_2"/>
</dbReference>
<dbReference type="InterPro" id="IPR008949">
    <property type="entry name" value="Isoprenoid_synthase_dom_sf"/>
</dbReference>
<keyword evidence="3 6" id="KW-0479">Metal-binding</keyword>